<comment type="caution">
    <text evidence="1">The sequence shown here is derived from an EMBL/GenBank/DDBJ whole genome shotgun (WGS) entry which is preliminary data.</text>
</comment>
<dbReference type="Proteomes" id="UP000299102">
    <property type="component" value="Unassembled WGS sequence"/>
</dbReference>
<keyword evidence="2" id="KW-1185">Reference proteome</keyword>
<dbReference type="EMBL" id="BGZK01000173">
    <property type="protein sequence ID" value="GBP25866.1"/>
    <property type="molecule type" value="Genomic_DNA"/>
</dbReference>
<accession>A0A4C1UIU7</accession>
<dbReference type="AlphaFoldDB" id="A0A4C1UIU7"/>
<name>A0A4C1UIU7_EUMVA</name>
<reference evidence="1 2" key="1">
    <citation type="journal article" date="2019" name="Commun. Biol.">
        <title>The bagworm genome reveals a unique fibroin gene that provides high tensile strength.</title>
        <authorList>
            <person name="Kono N."/>
            <person name="Nakamura H."/>
            <person name="Ohtoshi R."/>
            <person name="Tomita M."/>
            <person name="Numata K."/>
            <person name="Arakawa K."/>
        </authorList>
    </citation>
    <scope>NUCLEOTIDE SEQUENCE [LARGE SCALE GENOMIC DNA]</scope>
</reference>
<protein>
    <submittedName>
        <fullName evidence="1">Uncharacterized protein</fullName>
    </submittedName>
</protein>
<organism evidence="1 2">
    <name type="scientific">Eumeta variegata</name>
    <name type="common">Bagworm moth</name>
    <name type="synonym">Eumeta japonica</name>
    <dbReference type="NCBI Taxonomy" id="151549"/>
    <lineage>
        <taxon>Eukaryota</taxon>
        <taxon>Metazoa</taxon>
        <taxon>Ecdysozoa</taxon>
        <taxon>Arthropoda</taxon>
        <taxon>Hexapoda</taxon>
        <taxon>Insecta</taxon>
        <taxon>Pterygota</taxon>
        <taxon>Neoptera</taxon>
        <taxon>Endopterygota</taxon>
        <taxon>Lepidoptera</taxon>
        <taxon>Glossata</taxon>
        <taxon>Ditrysia</taxon>
        <taxon>Tineoidea</taxon>
        <taxon>Psychidae</taxon>
        <taxon>Oiketicinae</taxon>
        <taxon>Eumeta</taxon>
    </lineage>
</organism>
<gene>
    <name evidence="1" type="ORF">EVAR_81747_1</name>
</gene>
<evidence type="ECO:0000313" key="1">
    <source>
        <dbReference type="EMBL" id="GBP25866.1"/>
    </source>
</evidence>
<sequence length="126" mass="13468">MEQQRRLLLHARILRECDISPVEPARLCVATKLATTWLALQQALQLHNDSTTVKLLRYSGARAALAQMSAQLPQVGARAAGPLGSLPLLSNFHEEYVTGVAITADAIGRGLSARAHNHNAPPASAT</sequence>
<evidence type="ECO:0000313" key="2">
    <source>
        <dbReference type="Proteomes" id="UP000299102"/>
    </source>
</evidence>
<proteinExistence type="predicted"/>